<name>A0A917TAS4_9RHOB</name>
<organism evidence="3 4">
    <name type="scientific">Pseudooceanicola nanhaiensis</name>
    <dbReference type="NCBI Taxonomy" id="375761"/>
    <lineage>
        <taxon>Bacteria</taxon>
        <taxon>Pseudomonadati</taxon>
        <taxon>Pseudomonadota</taxon>
        <taxon>Alphaproteobacteria</taxon>
        <taxon>Rhodobacterales</taxon>
        <taxon>Paracoccaceae</taxon>
        <taxon>Pseudooceanicola</taxon>
    </lineage>
</organism>
<accession>A0A917TAS4</accession>
<feature type="domain" description="ChsH2 rubredoxin-like zinc ribbon" evidence="2">
    <location>
        <begin position="17"/>
        <end position="51"/>
    </location>
</feature>
<comment type="caution">
    <text evidence="3">The sequence shown here is derived from an EMBL/GenBank/DDBJ whole genome shotgun (WGS) entry which is preliminary data.</text>
</comment>
<dbReference type="Gene3D" id="6.10.30.10">
    <property type="match status" value="1"/>
</dbReference>
<dbReference type="PANTHER" id="PTHR34075:SF5">
    <property type="entry name" value="BLR3430 PROTEIN"/>
    <property type="match status" value="1"/>
</dbReference>
<dbReference type="Proteomes" id="UP000649829">
    <property type="component" value="Unassembled WGS sequence"/>
</dbReference>
<gene>
    <name evidence="3" type="ORF">GCM10011534_43260</name>
</gene>
<keyword evidence="3" id="KW-0238">DNA-binding</keyword>
<dbReference type="InterPro" id="IPR052513">
    <property type="entry name" value="Thioester_dehydratase-like"/>
</dbReference>
<dbReference type="InterPro" id="IPR012340">
    <property type="entry name" value="NA-bd_OB-fold"/>
</dbReference>
<dbReference type="Pfam" id="PF12172">
    <property type="entry name" value="zf-ChsH2"/>
    <property type="match status" value="1"/>
</dbReference>
<dbReference type="AlphaFoldDB" id="A0A917TAS4"/>
<evidence type="ECO:0000313" key="4">
    <source>
        <dbReference type="Proteomes" id="UP000649829"/>
    </source>
</evidence>
<dbReference type="InterPro" id="IPR022002">
    <property type="entry name" value="ChsH2_Znr"/>
</dbReference>
<proteinExistence type="predicted"/>
<dbReference type="RefSeq" id="WP_028288700.1">
    <property type="nucleotide sequence ID" value="NZ_BMLF01000008.1"/>
</dbReference>
<evidence type="ECO:0000259" key="1">
    <source>
        <dbReference type="Pfam" id="PF01796"/>
    </source>
</evidence>
<keyword evidence="4" id="KW-1185">Reference proteome</keyword>
<evidence type="ECO:0000259" key="2">
    <source>
        <dbReference type="Pfam" id="PF12172"/>
    </source>
</evidence>
<dbReference type="InterPro" id="IPR002878">
    <property type="entry name" value="ChsH2_C"/>
</dbReference>
<dbReference type="EMBL" id="BMLF01000008">
    <property type="protein sequence ID" value="GGM16672.1"/>
    <property type="molecule type" value="Genomic_DNA"/>
</dbReference>
<reference evidence="3" key="1">
    <citation type="journal article" date="2014" name="Int. J. Syst. Evol. Microbiol.">
        <title>Complete genome sequence of Corynebacterium casei LMG S-19264T (=DSM 44701T), isolated from a smear-ripened cheese.</title>
        <authorList>
            <consortium name="US DOE Joint Genome Institute (JGI-PGF)"/>
            <person name="Walter F."/>
            <person name="Albersmeier A."/>
            <person name="Kalinowski J."/>
            <person name="Ruckert C."/>
        </authorList>
    </citation>
    <scope>NUCLEOTIDE SEQUENCE</scope>
    <source>
        <strain evidence="3">CGMCC 1.6293</strain>
    </source>
</reference>
<dbReference type="GO" id="GO:0003677">
    <property type="term" value="F:DNA binding"/>
    <property type="evidence" value="ECO:0007669"/>
    <property type="project" value="UniProtKB-KW"/>
</dbReference>
<evidence type="ECO:0000313" key="3">
    <source>
        <dbReference type="EMBL" id="GGM16672.1"/>
    </source>
</evidence>
<sequence>MTALLEPTRNADSQEFWDAMQQEKLLLQECGDCGALDFMPRHMCPVCWSPNRKWREASGEGTVHSFSIVRRASSPAFASRVPYVVVLIDLAEGPRMPSALVGDDALSVTIGDPVRMTFEARGEEKLAVFELAK</sequence>
<feature type="domain" description="ChsH2 C-terminal OB-fold" evidence="1">
    <location>
        <begin position="54"/>
        <end position="119"/>
    </location>
</feature>
<dbReference type="Pfam" id="PF01796">
    <property type="entry name" value="OB_ChsH2_C"/>
    <property type="match status" value="1"/>
</dbReference>
<dbReference type="PANTHER" id="PTHR34075">
    <property type="entry name" value="BLR3430 PROTEIN"/>
    <property type="match status" value="1"/>
</dbReference>
<reference evidence="3" key="2">
    <citation type="submission" date="2020-09" db="EMBL/GenBank/DDBJ databases">
        <authorList>
            <person name="Sun Q."/>
            <person name="Zhou Y."/>
        </authorList>
    </citation>
    <scope>NUCLEOTIDE SEQUENCE</scope>
    <source>
        <strain evidence="3">CGMCC 1.6293</strain>
    </source>
</reference>
<dbReference type="SUPFAM" id="SSF50249">
    <property type="entry name" value="Nucleic acid-binding proteins"/>
    <property type="match status" value="1"/>
</dbReference>
<protein>
    <submittedName>
        <fullName evidence="3">DNA-binding protein</fullName>
    </submittedName>
</protein>